<dbReference type="STRING" id="1129374.AJE_17225"/>
<name>H3ZJ79_9ALTE</name>
<evidence type="ECO:0008006" key="3">
    <source>
        <dbReference type="Google" id="ProtNLM"/>
    </source>
</evidence>
<accession>H3ZJ79</accession>
<dbReference type="Proteomes" id="UP000012046">
    <property type="component" value="Unassembled WGS sequence"/>
</dbReference>
<proteinExistence type="predicted"/>
<dbReference type="eggNOG" id="ENOG502ZRY6">
    <property type="taxonomic scope" value="Bacteria"/>
</dbReference>
<evidence type="ECO:0000313" key="2">
    <source>
        <dbReference type="Proteomes" id="UP000012046"/>
    </source>
</evidence>
<evidence type="ECO:0000313" key="1">
    <source>
        <dbReference type="EMBL" id="EHR39367.1"/>
    </source>
</evidence>
<keyword evidence="2" id="KW-1185">Reference proteome</keyword>
<comment type="caution">
    <text evidence="1">The sequence shown here is derived from an EMBL/GenBank/DDBJ whole genome shotgun (WGS) entry which is preliminary data.</text>
</comment>
<reference evidence="1 2" key="1">
    <citation type="journal article" date="2012" name="J. Bacteriol.">
        <title>Genome Sequence of Extracellular-Protease-Producing Alishewanella jeotgali Isolated from Traditional Korean Fermented Seafood.</title>
        <authorList>
            <person name="Jung J."/>
            <person name="Chun J."/>
            <person name="Park W."/>
        </authorList>
    </citation>
    <scope>NUCLEOTIDE SEQUENCE [LARGE SCALE GENOMIC DNA]</scope>
    <source>
        <strain evidence="1 2">KCTC 22429</strain>
    </source>
</reference>
<gene>
    <name evidence="1" type="ORF">AJE_17225</name>
</gene>
<dbReference type="AlphaFoldDB" id="H3ZJ79"/>
<dbReference type="RefSeq" id="WP_008951937.1">
    <property type="nucleotide sequence ID" value="NZ_AHTH01000059.1"/>
</dbReference>
<dbReference type="PROSITE" id="PS51257">
    <property type="entry name" value="PROKAR_LIPOPROTEIN"/>
    <property type="match status" value="1"/>
</dbReference>
<dbReference type="EMBL" id="AHTH01000059">
    <property type="protein sequence ID" value="EHR39367.1"/>
    <property type="molecule type" value="Genomic_DNA"/>
</dbReference>
<protein>
    <recommendedName>
        <fullName evidence="3">Lipocalin-like domain-containing protein</fullName>
    </recommendedName>
</protein>
<organism evidence="1 2">
    <name type="scientific">Alishewanella jeotgali KCTC 22429</name>
    <dbReference type="NCBI Taxonomy" id="1129374"/>
    <lineage>
        <taxon>Bacteria</taxon>
        <taxon>Pseudomonadati</taxon>
        <taxon>Pseudomonadota</taxon>
        <taxon>Gammaproteobacteria</taxon>
        <taxon>Alteromonadales</taxon>
        <taxon>Alteromonadaceae</taxon>
        <taxon>Alishewanella</taxon>
    </lineage>
</organism>
<sequence>MFRLAFISILFVVLTSCSLTKPSEYFKSTDLVGTWELKFDGVYPYWFSQIGFTEDGRKCVLSYEFDTSGRVSMDYYLSKYKVEDGYLYSEIAFSSTPYVRTGEVIKDRIDILVKDYFEVFMVGPLSGSTAERHQRLSDVSPEELCKIVENFRITSNAKAASAVRAF</sequence>